<evidence type="ECO:0008006" key="4">
    <source>
        <dbReference type="Google" id="ProtNLM"/>
    </source>
</evidence>
<feature type="transmembrane region" description="Helical" evidence="1">
    <location>
        <begin position="152"/>
        <end position="176"/>
    </location>
</feature>
<keyword evidence="1" id="KW-1133">Transmembrane helix</keyword>
<organism evidence="2 3">
    <name type="scientific">Roseibium alexandrii</name>
    <dbReference type="NCBI Taxonomy" id="388408"/>
    <lineage>
        <taxon>Bacteria</taxon>
        <taxon>Pseudomonadati</taxon>
        <taxon>Pseudomonadota</taxon>
        <taxon>Alphaproteobacteria</taxon>
        <taxon>Hyphomicrobiales</taxon>
        <taxon>Stappiaceae</taxon>
        <taxon>Roseibium</taxon>
    </lineage>
</organism>
<reference evidence="3" key="1">
    <citation type="submission" date="2015-07" db="EMBL/GenBank/DDBJ databases">
        <authorList>
            <person name="Rodrigo-Torres Lidia"/>
            <person name="Arahal R.David."/>
        </authorList>
    </citation>
    <scope>NUCLEOTIDE SEQUENCE [LARGE SCALE GENOMIC DNA]</scope>
    <source>
        <strain evidence="3">CECT 5112</strain>
    </source>
</reference>
<dbReference type="Proteomes" id="UP000053235">
    <property type="component" value="Unassembled WGS sequence"/>
</dbReference>
<dbReference type="EMBL" id="CXWD01000005">
    <property type="protein sequence ID" value="CTQ67843.1"/>
    <property type="molecule type" value="Genomic_DNA"/>
</dbReference>
<evidence type="ECO:0000313" key="2">
    <source>
        <dbReference type="EMBL" id="CTQ67843.1"/>
    </source>
</evidence>
<accession>A0A0M7A2B1</accession>
<name>A0A0M7A2B1_9HYPH</name>
<dbReference type="STRING" id="388408.LAX5112_01541"/>
<keyword evidence="1" id="KW-0812">Transmembrane</keyword>
<dbReference type="Pfam" id="PF19656">
    <property type="entry name" value="DUF6159"/>
    <property type="match status" value="1"/>
</dbReference>
<dbReference type="OrthoDB" id="5637493at2"/>
<dbReference type="InterPro" id="IPR046157">
    <property type="entry name" value="DUF6159"/>
</dbReference>
<feature type="transmembrane region" description="Helical" evidence="1">
    <location>
        <begin position="196"/>
        <end position="222"/>
    </location>
</feature>
<keyword evidence="3" id="KW-1185">Reference proteome</keyword>
<sequence>MIEKLERALALGAACWKVLLLDKEMLFFPIMSALALALVIGSGGWAIYTTPELQAFFQSIFDSEQPDQDPRFWALMFVFLFINYFIMIFFNAALLGCALIRFAGGDPTVMDGLSLSMRRLPQILLWALVTAFVGWVLQLLESRLKGLMRFFINLLGAGWAVATYFAVPILVVDGVGPVTAIKRSVQAVRKTWGEALIGHIGLGALNFLVLIVAMPILMLGIFSFEQNPALGSGLATVGVTLILVGSLVVTTLSAILRAALYIYAVEGEMPLNFDSRLIRNAFQPDKR</sequence>
<feature type="transmembrane region" description="Helical" evidence="1">
    <location>
        <begin position="72"/>
        <end position="103"/>
    </location>
</feature>
<dbReference type="RefSeq" id="WP_040450784.1">
    <property type="nucleotide sequence ID" value="NZ_CXWD01000005.1"/>
</dbReference>
<feature type="transmembrane region" description="Helical" evidence="1">
    <location>
        <begin position="26"/>
        <end position="51"/>
    </location>
</feature>
<feature type="transmembrane region" description="Helical" evidence="1">
    <location>
        <begin position="234"/>
        <end position="264"/>
    </location>
</feature>
<protein>
    <recommendedName>
        <fullName evidence="4">Glycerophosphoryl diester phosphodiesterase membrane domain-containing protein</fullName>
    </recommendedName>
</protein>
<feature type="transmembrane region" description="Helical" evidence="1">
    <location>
        <begin position="123"/>
        <end position="140"/>
    </location>
</feature>
<dbReference type="AlphaFoldDB" id="A0A0M7A2B1"/>
<keyword evidence="1" id="KW-0472">Membrane</keyword>
<gene>
    <name evidence="2" type="ORF">LAX5112_01541</name>
</gene>
<evidence type="ECO:0000256" key="1">
    <source>
        <dbReference type="SAM" id="Phobius"/>
    </source>
</evidence>
<proteinExistence type="predicted"/>
<evidence type="ECO:0000313" key="3">
    <source>
        <dbReference type="Proteomes" id="UP000053235"/>
    </source>
</evidence>